<accession>A0A0E9QVI6</accession>
<reference evidence="1" key="2">
    <citation type="journal article" date="2015" name="Fish Shellfish Immunol.">
        <title>Early steps in the European eel (Anguilla anguilla)-Vibrio vulnificus interaction in the gills: Role of the RtxA13 toxin.</title>
        <authorList>
            <person name="Callol A."/>
            <person name="Pajuelo D."/>
            <person name="Ebbesson L."/>
            <person name="Teles M."/>
            <person name="MacKenzie S."/>
            <person name="Amaro C."/>
        </authorList>
    </citation>
    <scope>NUCLEOTIDE SEQUENCE</scope>
</reference>
<reference evidence="1" key="1">
    <citation type="submission" date="2014-11" db="EMBL/GenBank/DDBJ databases">
        <authorList>
            <person name="Amaro Gonzalez C."/>
        </authorList>
    </citation>
    <scope>NUCLEOTIDE SEQUENCE</scope>
</reference>
<protein>
    <submittedName>
        <fullName evidence="1">Uncharacterized protein</fullName>
    </submittedName>
</protein>
<organism evidence="1">
    <name type="scientific">Anguilla anguilla</name>
    <name type="common">European freshwater eel</name>
    <name type="synonym">Muraena anguilla</name>
    <dbReference type="NCBI Taxonomy" id="7936"/>
    <lineage>
        <taxon>Eukaryota</taxon>
        <taxon>Metazoa</taxon>
        <taxon>Chordata</taxon>
        <taxon>Craniata</taxon>
        <taxon>Vertebrata</taxon>
        <taxon>Euteleostomi</taxon>
        <taxon>Actinopterygii</taxon>
        <taxon>Neopterygii</taxon>
        <taxon>Teleostei</taxon>
        <taxon>Anguilliformes</taxon>
        <taxon>Anguillidae</taxon>
        <taxon>Anguilla</taxon>
    </lineage>
</organism>
<dbReference type="AlphaFoldDB" id="A0A0E9QVI6"/>
<sequence>MFNETCCEIVNLKYTKQIGKEKSLVSCEMKHWLTEKTRQVFIPHTKKKRKKTSRSTIND</sequence>
<dbReference type="EMBL" id="GBXM01087601">
    <property type="protein sequence ID" value="JAH20976.1"/>
    <property type="molecule type" value="Transcribed_RNA"/>
</dbReference>
<name>A0A0E9QVI6_ANGAN</name>
<evidence type="ECO:0000313" key="1">
    <source>
        <dbReference type="EMBL" id="JAH20976.1"/>
    </source>
</evidence>
<proteinExistence type="predicted"/>